<feature type="compositionally biased region" description="Polar residues" evidence="1">
    <location>
        <begin position="1"/>
        <end position="13"/>
    </location>
</feature>
<evidence type="ECO:0000313" key="3">
    <source>
        <dbReference type="Proteomes" id="UP000825935"/>
    </source>
</evidence>
<accession>A0A8T2S4R0</accession>
<organism evidence="2 3">
    <name type="scientific">Ceratopteris richardii</name>
    <name type="common">Triangle waterfern</name>
    <dbReference type="NCBI Taxonomy" id="49495"/>
    <lineage>
        <taxon>Eukaryota</taxon>
        <taxon>Viridiplantae</taxon>
        <taxon>Streptophyta</taxon>
        <taxon>Embryophyta</taxon>
        <taxon>Tracheophyta</taxon>
        <taxon>Polypodiopsida</taxon>
        <taxon>Polypodiidae</taxon>
        <taxon>Polypodiales</taxon>
        <taxon>Pteridineae</taxon>
        <taxon>Pteridaceae</taxon>
        <taxon>Parkerioideae</taxon>
        <taxon>Ceratopteris</taxon>
    </lineage>
</organism>
<feature type="region of interest" description="Disordered" evidence="1">
    <location>
        <begin position="1"/>
        <end position="32"/>
    </location>
</feature>
<dbReference type="Proteomes" id="UP000825935">
    <property type="component" value="Chromosome 22"/>
</dbReference>
<proteinExistence type="predicted"/>
<protein>
    <submittedName>
        <fullName evidence="2">Uncharacterized protein</fullName>
    </submittedName>
</protein>
<comment type="caution">
    <text evidence="2">The sequence shown here is derived from an EMBL/GenBank/DDBJ whole genome shotgun (WGS) entry which is preliminary data.</text>
</comment>
<name>A0A8T2S4R0_CERRI</name>
<evidence type="ECO:0000256" key="1">
    <source>
        <dbReference type="SAM" id="MobiDB-lite"/>
    </source>
</evidence>
<gene>
    <name evidence="2" type="ORF">KP509_22G048000</name>
</gene>
<reference evidence="2" key="1">
    <citation type="submission" date="2021-08" db="EMBL/GenBank/DDBJ databases">
        <title>WGS assembly of Ceratopteris richardii.</title>
        <authorList>
            <person name="Marchant D.B."/>
            <person name="Chen G."/>
            <person name="Jenkins J."/>
            <person name="Shu S."/>
            <person name="Leebens-Mack J."/>
            <person name="Grimwood J."/>
            <person name="Schmutz J."/>
            <person name="Soltis P."/>
            <person name="Soltis D."/>
            <person name="Chen Z.-H."/>
        </authorList>
    </citation>
    <scope>NUCLEOTIDE SEQUENCE</scope>
    <source>
        <strain evidence="2">Whitten #5841</strain>
        <tissue evidence="2">Leaf</tissue>
    </source>
</reference>
<evidence type="ECO:0000313" key="2">
    <source>
        <dbReference type="EMBL" id="KAH7307145.1"/>
    </source>
</evidence>
<sequence>MRQTSATISSKPNSESDRLAYTDARSTQRKASPIMPLPSTAMFIPSSLLHTKRKSQYIILLVHINRTKSLTDLISCIEEPSPCCASTYATLVAENVVPVGSSPLMGYFVSILIDKLSPKKKRKGSEAHGAPNFNP</sequence>
<keyword evidence="3" id="KW-1185">Reference proteome</keyword>
<dbReference type="EMBL" id="CM035427">
    <property type="protein sequence ID" value="KAH7307145.1"/>
    <property type="molecule type" value="Genomic_DNA"/>
</dbReference>
<dbReference type="AlphaFoldDB" id="A0A8T2S4R0"/>